<dbReference type="Pfam" id="PF26078">
    <property type="entry name" value="Baseplate_J_M"/>
    <property type="match status" value="1"/>
</dbReference>
<organism evidence="2">
    <name type="scientific">uncultured Alphaproteobacteria bacterium</name>
    <dbReference type="NCBI Taxonomy" id="91750"/>
    <lineage>
        <taxon>Bacteria</taxon>
        <taxon>Pseudomonadati</taxon>
        <taxon>Pseudomonadota</taxon>
        <taxon>Alphaproteobacteria</taxon>
        <taxon>environmental samples</taxon>
    </lineage>
</organism>
<evidence type="ECO:0000259" key="1">
    <source>
        <dbReference type="Pfam" id="PF26078"/>
    </source>
</evidence>
<dbReference type="InterPro" id="IPR014507">
    <property type="entry name" value="Baseplate_assembly_J_pred"/>
</dbReference>
<dbReference type="InterPro" id="IPR058531">
    <property type="entry name" value="Baseplate_J_M"/>
</dbReference>
<gene>
    <name evidence="2" type="ORF">KL86APRO_12524</name>
</gene>
<evidence type="ECO:0000313" key="2">
    <source>
        <dbReference type="EMBL" id="SBW09137.1"/>
    </source>
</evidence>
<dbReference type="PANTHER" id="PTHR35862">
    <property type="entry name" value="FELS-2 PROPHAGE PROTEIN"/>
    <property type="match status" value="1"/>
</dbReference>
<protein>
    <submittedName>
        <fullName evidence="2">Baseplate assembly protein J (GPJ)</fullName>
    </submittedName>
</protein>
<dbReference type="InterPro" id="IPR052726">
    <property type="entry name" value="Phage_Baseplate_Hub"/>
</dbReference>
<dbReference type="PIRSF" id="PIRSF020481">
    <property type="entry name" value="BAP"/>
    <property type="match status" value="1"/>
</dbReference>
<name>A0A212KBX8_9PROT</name>
<accession>A0A212KBX8</accession>
<proteinExistence type="predicted"/>
<dbReference type="EMBL" id="FLUO01000001">
    <property type="protein sequence ID" value="SBW09137.1"/>
    <property type="molecule type" value="Genomic_DNA"/>
</dbReference>
<sequence length="307" mass="32791">MSRFDDIDFALLPAPKVIETLDYEVILATILARYQAKAAERGVEVSASALLESDPAKILLEVAAELVVQESQKRNDAAQAVLLATATDTDLDAVAAHFKTKRAVLDPGDANAVPPIAPTYEGDDSLRRRAHLAYEALSVAGPRGAYIYHALSAHPKVKDAWAEMTSPGHILVTVLAHDGDGTPSAAVLQAVRDKIAPADQDQELRPDSDDVTVVAAEVVHYRIEAELDLYNLPEAEAALDLARTGAAAYAAKQHRLDEPVAHSGLDGAMHLAAVREVHIIEPAVTLPAHSGRAYFCDGVEIRKRGAA</sequence>
<feature type="domain" description="Baseplate J-like central" evidence="1">
    <location>
        <begin position="139"/>
        <end position="215"/>
    </location>
</feature>
<dbReference type="AlphaFoldDB" id="A0A212KBX8"/>
<reference evidence="2" key="1">
    <citation type="submission" date="2016-04" db="EMBL/GenBank/DDBJ databases">
        <authorList>
            <person name="Evans L.H."/>
            <person name="Alamgir A."/>
            <person name="Owens N."/>
            <person name="Weber N.D."/>
            <person name="Virtaneva K."/>
            <person name="Barbian K."/>
            <person name="Babar A."/>
            <person name="Rosenke K."/>
        </authorList>
    </citation>
    <scope>NUCLEOTIDE SEQUENCE</scope>
    <source>
        <strain evidence="2">86</strain>
    </source>
</reference>
<dbReference type="PANTHER" id="PTHR35862:SF1">
    <property type="entry name" value="FELS-2 PROPHAGE PROTEIN"/>
    <property type="match status" value="1"/>
</dbReference>